<dbReference type="PIRSF" id="PIRSF006648">
    <property type="entry name" value="DrrB"/>
    <property type="match status" value="1"/>
</dbReference>
<dbReference type="EMBL" id="BOPH01000159">
    <property type="protein sequence ID" value="GIJ75463.1"/>
    <property type="molecule type" value="Genomic_DNA"/>
</dbReference>
<keyword evidence="9" id="KW-1185">Reference proteome</keyword>
<feature type="transmembrane region" description="Helical" evidence="6">
    <location>
        <begin position="130"/>
        <end position="153"/>
    </location>
</feature>
<evidence type="ECO:0000259" key="7">
    <source>
        <dbReference type="Pfam" id="PF01061"/>
    </source>
</evidence>
<protein>
    <submittedName>
        <fullName evidence="8">ABC transporter</fullName>
    </submittedName>
</protein>
<dbReference type="InterPro" id="IPR051784">
    <property type="entry name" value="Nod_factor_ABC_transporter"/>
</dbReference>
<dbReference type="Proteomes" id="UP000635606">
    <property type="component" value="Unassembled WGS sequence"/>
</dbReference>
<feature type="transmembrane region" description="Helical" evidence="6">
    <location>
        <begin position="160"/>
        <end position="178"/>
    </location>
</feature>
<evidence type="ECO:0000313" key="9">
    <source>
        <dbReference type="Proteomes" id="UP000635606"/>
    </source>
</evidence>
<name>A0A8J4EI73_9ACTN</name>
<feature type="transmembrane region" description="Helical" evidence="6">
    <location>
        <begin position="20"/>
        <end position="40"/>
    </location>
</feature>
<feature type="domain" description="ABC-2 type transporter transmembrane" evidence="7">
    <location>
        <begin position="12"/>
        <end position="196"/>
    </location>
</feature>
<keyword evidence="4 6" id="KW-0472">Membrane</keyword>
<keyword evidence="5" id="KW-0046">Antibiotic resistance</keyword>
<dbReference type="Pfam" id="PF01061">
    <property type="entry name" value="ABC2_membrane"/>
    <property type="match status" value="1"/>
</dbReference>
<comment type="subcellular location">
    <subcellularLocation>
        <location evidence="1">Membrane</location>
        <topology evidence="1">Multi-pass membrane protein</topology>
    </subcellularLocation>
</comment>
<dbReference type="AlphaFoldDB" id="A0A8J4EI73"/>
<feature type="transmembrane region" description="Helical" evidence="6">
    <location>
        <begin position="46"/>
        <end position="66"/>
    </location>
</feature>
<dbReference type="RefSeq" id="WP_203935224.1">
    <property type="nucleotide sequence ID" value="NZ_BOPH01000159.1"/>
</dbReference>
<dbReference type="GO" id="GO:0043190">
    <property type="term" value="C:ATP-binding cassette (ABC) transporter complex"/>
    <property type="evidence" value="ECO:0007669"/>
    <property type="project" value="InterPro"/>
</dbReference>
<sequence length="245" mass="26205">MSLALAYARFKLLEIFRIPVSFFGVLCPPLIAVTFFVLPLNGDDPLVSTMVLGSMAVFGVVIICIMEYAADASQDRETPWYQYLRTLPAGPVPQFLGRVLFSLVMIVLSVGPAMIVGALFTEATASATQILAAAGVLVLAVVPFSLIGLAAGYAIPPKSAVAVGQLLFLPLAFGGGLFSDPYNLPGFIEVISPYLPTRGIGDLMWYSLGGPSPNPLALVMLVVWTVAMAAVAAWAYRRDEGRRYR</sequence>
<proteinExistence type="predicted"/>
<organism evidence="8 9">
    <name type="scientific">Virgisporangium ochraceum</name>
    <dbReference type="NCBI Taxonomy" id="65505"/>
    <lineage>
        <taxon>Bacteria</taxon>
        <taxon>Bacillati</taxon>
        <taxon>Actinomycetota</taxon>
        <taxon>Actinomycetes</taxon>
        <taxon>Micromonosporales</taxon>
        <taxon>Micromonosporaceae</taxon>
        <taxon>Virgisporangium</taxon>
    </lineage>
</organism>
<dbReference type="GO" id="GO:0140359">
    <property type="term" value="F:ABC-type transporter activity"/>
    <property type="evidence" value="ECO:0007669"/>
    <property type="project" value="InterPro"/>
</dbReference>
<keyword evidence="2 6" id="KW-0812">Transmembrane</keyword>
<evidence type="ECO:0000256" key="3">
    <source>
        <dbReference type="ARBA" id="ARBA00022989"/>
    </source>
</evidence>
<dbReference type="InterPro" id="IPR000412">
    <property type="entry name" value="ABC_2_transport"/>
</dbReference>
<evidence type="ECO:0000256" key="6">
    <source>
        <dbReference type="SAM" id="Phobius"/>
    </source>
</evidence>
<comment type="caution">
    <text evidence="8">The sequence shown here is derived from an EMBL/GenBank/DDBJ whole genome shotgun (WGS) entry which is preliminary data.</text>
</comment>
<evidence type="ECO:0000256" key="4">
    <source>
        <dbReference type="ARBA" id="ARBA00023136"/>
    </source>
</evidence>
<dbReference type="InterPro" id="IPR013525">
    <property type="entry name" value="ABC2_TM"/>
</dbReference>
<evidence type="ECO:0000256" key="5">
    <source>
        <dbReference type="ARBA" id="ARBA00023251"/>
    </source>
</evidence>
<evidence type="ECO:0000313" key="8">
    <source>
        <dbReference type="EMBL" id="GIJ75463.1"/>
    </source>
</evidence>
<feature type="transmembrane region" description="Helical" evidence="6">
    <location>
        <begin position="95"/>
        <end position="118"/>
    </location>
</feature>
<dbReference type="GO" id="GO:0046677">
    <property type="term" value="P:response to antibiotic"/>
    <property type="evidence" value="ECO:0007669"/>
    <property type="project" value="UniProtKB-KW"/>
</dbReference>
<evidence type="ECO:0000256" key="2">
    <source>
        <dbReference type="ARBA" id="ARBA00022692"/>
    </source>
</evidence>
<gene>
    <name evidence="8" type="ORF">Voc01_103800</name>
</gene>
<evidence type="ECO:0000256" key="1">
    <source>
        <dbReference type="ARBA" id="ARBA00004141"/>
    </source>
</evidence>
<dbReference type="PANTHER" id="PTHR43229:SF2">
    <property type="entry name" value="NODULATION PROTEIN J"/>
    <property type="match status" value="1"/>
</dbReference>
<feature type="transmembrane region" description="Helical" evidence="6">
    <location>
        <begin position="216"/>
        <end position="236"/>
    </location>
</feature>
<reference evidence="8" key="1">
    <citation type="submission" date="2021-01" db="EMBL/GenBank/DDBJ databases">
        <title>Whole genome shotgun sequence of Virgisporangium ochraceum NBRC 16418.</title>
        <authorList>
            <person name="Komaki H."/>
            <person name="Tamura T."/>
        </authorList>
    </citation>
    <scope>NUCLEOTIDE SEQUENCE</scope>
    <source>
        <strain evidence="8">NBRC 16418</strain>
    </source>
</reference>
<accession>A0A8J4EI73</accession>
<dbReference type="PANTHER" id="PTHR43229">
    <property type="entry name" value="NODULATION PROTEIN J"/>
    <property type="match status" value="1"/>
</dbReference>
<keyword evidence="3 6" id="KW-1133">Transmembrane helix</keyword>